<sequence>MQKSSPSRSSSRSSSKKSGSPSAENSSFSFIPSTATATATPINKNQNNQNYVPKSVTFTGRNRFIEGTEAVTSKNITPIVKSRKILVNSTEKSQKLPETSDSGLIIGSKFEYSPISEDTHSISNFTPKRLPESSAFAVSPISEPSKSSSIETESLIPKSKLVSDEEEEFEEEDNTETHINNSDSATFQDDNKDSLQSSDNVDEIEDLQETNKKLLENQKTLISIINDLTSTIVSSFGYNSKYDIPSILDNQNEINLFLDEIHTVQKEGIQKIKNSSSGNKGLSNDVMQYIQQVSNQIQAYQDNLEKQHNDLMNILK</sequence>
<proteinExistence type="predicted"/>
<dbReference type="SMR" id="A2FQ52"/>
<keyword evidence="3" id="KW-1185">Reference proteome</keyword>
<gene>
    <name evidence="2" type="ORF">TVAG_416210</name>
</gene>
<evidence type="ECO:0000313" key="2">
    <source>
        <dbReference type="EMBL" id="EAX92959.1"/>
    </source>
</evidence>
<dbReference type="EMBL" id="DS113938">
    <property type="protein sequence ID" value="EAX92959.1"/>
    <property type="molecule type" value="Genomic_DNA"/>
</dbReference>
<feature type="compositionally biased region" description="Low complexity" evidence="1">
    <location>
        <begin position="139"/>
        <end position="154"/>
    </location>
</feature>
<feature type="region of interest" description="Disordered" evidence="1">
    <location>
        <begin position="136"/>
        <end position="197"/>
    </location>
</feature>
<accession>A2FQ52</accession>
<dbReference type="InParanoid" id="A2FQ52"/>
<organism evidence="2 3">
    <name type="scientific">Trichomonas vaginalis (strain ATCC PRA-98 / G3)</name>
    <dbReference type="NCBI Taxonomy" id="412133"/>
    <lineage>
        <taxon>Eukaryota</taxon>
        <taxon>Metamonada</taxon>
        <taxon>Parabasalia</taxon>
        <taxon>Trichomonadida</taxon>
        <taxon>Trichomonadidae</taxon>
        <taxon>Trichomonas</taxon>
    </lineage>
</organism>
<feature type="compositionally biased region" description="Polar residues" evidence="1">
    <location>
        <begin position="177"/>
        <end position="197"/>
    </location>
</feature>
<evidence type="ECO:0000256" key="1">
    <source>
        <dbReference type="SAM" id="MobiDB-lite"/>
    </source>
</evidence>
<dbReference type="AlphaFoldDB" id="A2FQ52"/>
<reference evidence="2" key="2">
    <citation type="journal article" date="2007" name="Science">
        <title>Draft genome sequence of the sexually transmitted pathogen Trichomonas vaginalis.</title>
        <authorList>
            <person name="Carlton J.M."/>
            <person name="Hirt R.P."/>
            <person name="Silva J.C."/>
            <person name="Delcher A.L."/>
            <person name="Schatz M."/>
            <person name="Zhao Q."/>
            <person name="Wortman J.R."/>
            <person name="Bidwell S.L."/>
            <person name="Alsmark U.C.M."/>
            <person name="Besteiro S."/>
            <person name="Sicheritz-Ponten T."/>
            <person name="Noel C.J."/>
            <person name="Dacks J.B."/>
            <person name="Foster P.G."/>
            <person name="Simillion C."/>
            <person name="Van de Peer Y."/>
            <person name="Miranda-Saavedra D."/>
            <person name="Barton G.J."/>
            <person name="Westrop G.D."/>
            <person name="Mueller S."/>
            <person name="Dessi D."/>
            <person name="Fiori P.L."/>
            <person name="Ren Q."/>
            <person name="Paulsen I."/>
            <person name="Zhang H."/>
            <person name="Bastida-Corcuera F.D."/>
            <person name="Simoes-Barbosa A."/>
            <person name="Brown M.T."/>
            <person name="Hayes R.D."/>
            <person name="Mukherjee M."/>
            <person name="Okumura C.Y."/>
            <person name="Schneider R."/>
            <person name="Smith A.J."/>
            <person name="Vanacova S."/>
            <person name="Villalvazo M."/>
            <person name="Haas B.J."/>
            <person name="Pertea M."/>
            <person name="Feldblyum T.V."/>
            <person name="Utterback T.R."/>
            <person name="Shu C.L."/>
            <person name="Osoegawa K."/>
            <person name="de Jong P.J."/>
            <person name="Hrdy I."/>
            <person name="Horvathova L."/>
            <person name="Zubacova Z."/>
            <person name="Dolezal P."/>
            <person name="Malik S.B."/>
            <person name="Logsdon J.M. Jr."/>
            <person name="Henze K."/>
            <person name="Gupta A."/>
            <person name="Wang C.C."/>
            <person name="Dunne R.L."/>
            <person name="Upcroft J.A."/>
            <person name="Upcroft P."/>
            <person name="White O."/>
            <person name="Salzberg S.L."/>
            <person name="Tang P."/>
            <person name="Chiu C.-H."/>
            <person name="Lee Y.-S."/>
            <person name="Embley T.M."/>
            <person name="Coombs G.H."/>
            <person name="Mottram J.C."/>
            <person name="Tachezy J."/>
            <person name="Fraser-Liggett C.M."/>
            <person name="Johnson P.J."/>
        </authorList>
    </citation>
    <scope>NUCLEOTIDE SEQUENCE [LARGE SCALE GENOMIC DNA]</scope>
    <source>
        <strain evidence="2">G3</strain>
    </source>
</reference>
<dbReference type="RefSeq" id="XP_001305889.1">
    <property type="nucleotide sequence ID" value="XM_001305888.1"/>
</dbReference>
<feature type="region of interest" description="Disordered" evidence="1">
    <location>
        <begin position="1"/>
        <end position="30"/>
    </location>
</feature>
<feature type="compositionally biased region" description="Acidic residues" evidence="1">
    <location>
        <begin position="164"/>
        <end position="174"/>
    </location>
</feature>
<dbReference type="VEuPathDB" id="TrichDB:TVAGG3_0748380"/>
<evidence type="ECO:0000313" key="3">
    <source>
        <dbReference type="Proteomes" id="UP000001542"/>
    </source>
</evidence>
<dbReference type="VEuPathDB" id="TrichDB:TVAG_416210"/>
<reference evidence="2" key="1">
    <citation type="submission" date="2006-10" db="EMBL/GenBank/DDBJ databases">
        <authorList>
            <person name="Amadeo P."/>
            <person name="Zhao Q."/>
            <person name="Wortman J."/>
            <person name="Fraser-Liggett C."/>
            <person name="Carlton J."/>
        </authorList>
    </citation>
    <scope>NUCLEOTIDE SEQUENCE</scope>
    <source>
        <strain evidence="2">G3</strain>
    </source>
</reference>
<dbReference type="KEGG" id="tva:4750674"/>
<name>A2FQ52_TRIV3</name>
<protein>
    <submittedName>
        <fullName evidence="2">Uncharacterized protein</fullName>
    </submittedName>
</protein>
<dbReference type="Proteomes" id="UP000001542">
    <property type="component" value="Unassembled WGS sequence"/>
</dbReference>